<feature type="domain" description="Ig-like" evidence="11">
    <location>
        <begin position="3712"/>
        <end position="3806"/>
    </location>
</feature>
<feature type="domain" description="Ig-like" evidence="11">
    <location>
        <begin position="4198"/>
        <end position="4286"/>
    </location>
</feature>
<dbReference type="InterPro" id="IPR000719">
    <property type="entry name" value="Prot_kinase_dom"/>
</dbReference>
<protein>
    <submittedName>
        <fullName evidence="13">Immunoglobulin domain-containing protein</fullName>
    </submittedName>
</protein>
<feature type="domain" description="Ig-like" evidence="11">
    <location>
        <begin position="2517"/>
        <end position="2607"/>
    </location>
</feature>
<accession>A0AAD4R0Z9</accession>
<dbReference type="GO" id="GO:0040017">
    <property type="term" value="P:positive regulation of locomotion"/>
    <property type="evidence" value="ECO:0007669"/>
    <property type="project" value="UniProtKB-ARBA"/>
</dbReference>
<feature type="compositionally biased region" description="Polar residues" evidence="9">
    <location>
        <begin position="6307"/>
        <end position="6316"/>
    </location>
</feature>
<feature type="domain" description="Fibronectin type-III" evidence="12">
    <location>
        <begin position="6893"/>
        <end position="6992"/>
    </location>
</feature>
<feature type="region of interest" description="Disordered" evidence="9">
    <location>
        <begin position="775"/>
        <end position="804"/>
    </location>
</feature>
<feature type="domain" description="Ig-like" evidence="11">
    <location>
        <begin position="1013"/>
        <end position="1104"/>
    </location>
</feature>
<feature type="domain" description="Ig-like" evidence="11">
    <location>
        <begin position="2928"/>
        <end position="3029"/>
    </location>
</feature>
<dbReference type="Proteomes" id="UP001201812">
    <property type="component" value="Unassembled WGS sequence"/>
</dbReference>
<feature type="compositionally biased region" description="Basic and acidic residues" evidence="9">
    <location>
        <begin position="6562"/>
        <end position="6577"/>
    </location>
</feature>
<dbReference type="PANTHER" id="PTHR47633">
    <property type="entry name" value="IMMUNOGLOBULIN"/>
    <property type="match status" value="1"/>
</dbReference>
<feature type="domain" description="Ig-like" evidence="11">
    <location>
        <begin position="4007"/>
        <end position="4096"/>
    </location>
</feature>
<keyword evidence="8" id="KW-0393">Immunoglobulin domain</keyword>
<feature type="domain" description="Ig-like" evidence="11">
    <location>
        <begin position="3243"/>
        <end position="3321"/>
    </location>
</feature>
<evidence type="ECO:0000256" key="6">
    <source>
        <dbReference type="ARBA" id="ARBA00023157"/>
    </source>
</evidence>
<feature type="region of interest" description="Disordered" evidence="9">
    <location>
        <begin position="1057"/>
        <end position="1078"/>
    </location>
</feature>
<feature type="domain" description="Ig-like" evidence="11">
    <location>
        <begin position="3429"/>
        <end position="3521"/>
    </location>
</feature>
<feature type="domain" description="Protein kinase" evidence="10">
    <location>
        <begin position="7097"/>
        <end position="7393"/>
    </location>
</feature>
<feature type="domain" description="Ig-like" evidence="11">
    <location>
        <begin position="5479"/>
        <end position="5568"/>
    </location>
</feature>
<feature type="domain" description="Ig-like" evidence="11">
    <location>
        <begin position="2823"/>
        <end position="2914"/>
    </location>
</feature>
<feature type="domain" description="Ig-like" evidence="11">
    <location>
        <begin position="274"/>
        <end position="362"/>
    </location>
</feature>
<feature type="region of interest" description="Disordered" evidence="9">
    <location>
        <begin position="1111"/>
        <end position="1131"/>
    </location>
</feature>
<feature type="domain" description="Ig-like" evidence="11">
    <location>
        <begin position="5715"/>
        <end position="5830"/>
    </location>
</feature>
<feature type="domain" description="Ig-like" evidence="11">
    <location>
        <begin position="4105"/>
        <end position="4195"/>
    </location>
</feature>
<dbReference type="Gene3D" id="1.10.510.10">
    <property type="entry name" value="Transferase(Phosphotransferase) domain 1"/>
    <property type="match status" value="2"/>
</dbReference>
<proteinExistence type="inferred from homology"/>
<dbReference type="SUPFAM" id="SSF49265">
    <property type="entry name" value="Fibronectin type III"/>
    <property type="match status" value="2"/>
</dbReference>
<dbReference type="InterPro" id="IPR011009">
    <property type="entry name" value="Kinase-like_dom_sf"/>
</dbReference>
<feature type="domain" description="Ig-like" evidence="11">
    <location>
        <begin position="1503"/>
        <end position="1594"/>
    </location>
</feature>
<dbReference type="InterPro" id="IPR013783">
    <property type="entry name" value="Ig-like_fold"/>
</dbReference>
<dbReference type="SMART" id="SM00060">
    <property type="entry name" value="FN3"/>
    <property type="match status" value="2"/>
</dbReference>
<dbReference type="Gene3D" id="2.60.40.10">
    <property type="entry name" value="Immunoglobulins"/>
    <property type="match status" value="59"/>
</dbReference>
<feature type="domain" description="Ig-like" evidence="11">
    <location>
        <begin position="2031"/>
        <end position="2215"/>
    </location>
</feature>
<dbReference type="Pfam" id="PF07679">
    <property type="entry name" value="I-set"/>
    <property type="match status" value="57"/>
</dbReference>
<dbReference type="GO" id="GO:0045214">
    <property type="term" value="P:sarcomere organization"/>
    <property type="evidence" value="ECO:0007669"/>
    <property type="project" value="UniProtKB-ARBA"/>
</dbReference>
<feature type="domain" description="Ig-like" evidence="11">
    <location>
        <begin position="1834"/>
        <end position="1923"/>
    </location>
</feature>
<evidence type="ECO:0000259" key="10">
    <source>
        <dbReference type="PROSITE" id="PS50011"/>
    </source>
</evidence>
<dbReference type="SMART" id="SM00408">
    <property type="entry name" value="IGc2"/>
    <property type="match status" value="47"/>
</dbReference>
<feature type="domain" description="Ig-like" evidence="11">
    <location>
        <begin position="472"/>
        <end position="560"/>
    </location>
</feature>
<dbReference type="GO" id="GO:0005524">
    <property type="term" value="F:ATP binding"/>
    <property type="evidence" value="ECO:0007669"/>
    <property type="project" value="InterPro"/>
</dbReference>
<keyword evidence="5" id="KW-0677">Repeat</keyword>
<evidence type="ECO:0000256" key="9">
    <source>
        <dbReference type="SAM" id="MobiDB-lite"/>
    </source>
</evidence>
<keyword evidence="14" id="KW-1185">Reference proteome</keyword>
<dbReference type="FunFam" id="2.60.40.10:FF:000344">
    <property type="entry name" value="Muscle M-line assembly protein unc-89"/>
    <property type="match status" value="4"/>
</dbReference>
<feature type="domain" description="Ig-like" evidence="11">
    <location>
        <begin position="3623"/>
        <end position="3708"/>
    </location>
</feature>
<dbReference type="GO" id="GO:0019899">
    <property type="term" value="F:enzyme binding"/>
    <property type="evidence" value="ECO:0007669"/>
    <property type="project" value="UniProtKB-ARBA"/>
</dbReference>
<organism evidence="13 14">
    <name type="scientific">Ditylenchus destructor</name>
    <dbReference type="NCBI Taxonomy" id="166010"/>
    <lineage>
        <taxon>Eukaryota</taxon>
        <taxon>Metazoa</taxon>
        <taxon>Ecdysozoa</taxon>
        <taxon>Nematoda</taxon>
        <taxon>Chromadorea</taxon>
        <taxon>Rhabditida</taxon>
        <taxon>Tylenchina</taxon>
        <taxon>Tylenchomorpha</taxon>
        <taxon>Sphaerularioidea</taxon>
        <taxon>Anguinidae</taxon>
        <taxon>Anguininae</taxon>
        <taxon>Ditylenchus</taxon>
    </lineage>
</organism>
<dbReference type="Gene3D" id="3.30.200.20">
    <property type="entry name" value="Phosphorylase Kinase, domain 1"/>
    <property type="match status" value="1"/>
</dbReference>
<dbReference type="InterPro" id="IPR036179">
    <property type="entry name" value="Ig-like_dom_sf"/>
</dbReference>
<feature type="domain" description="Ig-like" evidence="11">
    <location>
        <begin position="1310"/>
        <end position="1401"/>
    </location>
</feature>
<evidence type="ECO:0000256" key="1">
    <source>
        <dbReference type="ARBA" id="ARBA00004161"/>
    </source>
</evidence>
<dbReference type="GO" id="GO:0060298">
    <property type="term" value="P:positive regulation of sarcomere organization"/>
    <property type="evidence" value="ECO:0007669"/>
    <property type="project" value="UniProtKB-ARBA"/>
</dbReference>
<feature type="domain" description="Ig-like" evidence="11">
    <location>
        <begin position="4813"/>
        <end position="4904"/>
    </location>
</feature>
<feature type="domain" description="Ig-like" evidence="11">
    <location>
        <begin position="1602"/>
        <end position="1691"/>
    </location>
</feature>
<dbReference type="InterPro" id="IPR013098">
    <property type="entry name" value="Ig_I-set"/>
</dbReference>
<dbReference type="GO" id="GO:0045989">
    <property type="term" value="P:positive regulation of striated muscle contraction"/>
    <property type="evidence" value="ECO:0007669"/>
    <property type="project" value="UniProtKB-ARBA"/>
</dbReference>
<evidence type="ECO:0000313" key="13">
    <source>
        <dbReference type="EMBL" id="KAI1702784.1"/>
    </source>
</evidence>
<evidence type="ECO:0000256" key="2">
    <source>
        <dbReference type="ARBA" id="ARBA00006692"/>
    </source>
</evidence>
<feature type="domain" description="Ig-like" evidence="11">
    <location>
        <begin position="3336"/>
        <end position="3426"/>
    </location>
</feature>
<dbReference type="InterPro" id="IPR013106">
    <property type="entry name" value="Ig_V-set"/>
</dbReference>
<feature type="compositionally biased region" description="Pro residues" evidence="9">
    <location>
        <begin position="6345"/>
        <end position="6360"/>
    </location>
</feature>
<feature type="domain" description="Ig-like" evidence="11">
    <location>
        <begin position="4391"/>
        <end position="4485"/>
    </location>
</feature>
<feature type="region of interest" description="Disordered" evidence="9">
    <location>
        <begin position="6495"/>
        <end position="6516"/>
    </location>
</feature>
<reference evidence="13" key="1">
    <citation type="submission" date="2022-01" db="EMBL/GenBank/DDBJ databases">
        <title>Genome Sequence Resource for Two Populations of Ditylenchus destructor, the Migratory Endoparasitic Phytonematode.</title>
        <authorList>
            <person name="Zhang H."/>
            <person name="Lin R."/>
            <person name="Xie B."/>
        </authorList>
    </citation>
    <scope>NUCLEOTIDE SEQUENCE</scope>
    <source>
        <strain evidence="13">BazhouSP</strain>
    </source>
</reference>
<feature type="domain" description="Ig-like" evidence="11">
    <location>
        <begin position="3148"/>
        <end position="3225"/>
    </location>
</feature>
<comment type="caution">
    <text evidence="13">The sequence shown here is derived from an EMBL/GenBank/DDBJ whole genome shotgun (WGS) entry which is preliminary data.</text>
</comment>
<feature type="domain" description="Ig-like" evidence="11">
    <location>
        <begin position="3810"/>
        <end position="3901"/>
    </location>
</feature>
<dbReference type="PANTHER" id="PTHR47633:SF3">
    <property type="entry name" value="STRIATED MUSCLE PREFERENTIALLY EXPRESSED PROTEIN KINASE"/>
    <property type="match status" value="1"/>
</dbReference>
<dbReference type="GO" id="GO:0004672">
    <property type="term" value="F:protein kinase activity"/>
    <property type="evidence" value="ECO:0007669"/>
    <property type="project" value="InterPro"/>
</dbReference>
<feature type="compositionally biased region" description="Low complexity" evidence="9">
    <location>
        <begin position="6384"/>
        <end position="6395"/>
    </location>
</feature>
<feature type="region of interest" description="Disordered" evidence="9">
    <location>
        <begin position="29"/>
        <end position="53"/>
    </location>
</feature>
<dbReference type="FunFam" id="2.60.40.10:FF:000107">
    <property type="entry name" value="Myosin, light chain kinase a"/>
    <property type="match status" value="12"/>
</dbReference>
<dbReference type="EMBL" id="JAKKPZ010000093">
    <property type="protein sequence ID" value="KAI1702784.1"/>
    <property type="molecule type" value="Genomic_DNA"/>
</dbReference>
<dbReference type="FunFam" id="2.60.40.10:FF:000032">
    <property type="entry name" value="palladin isoform X1"/>
    <property type="match status" value="2"/>
</dbReference>
<feature type="domain" description="Ig-like" evidence="11">
    <location>
        <begin position="2615"/>
        <end position="2703"/>
    </location>
</feature>
<feature type="domain" description="Ig-like" evidence="11">
    <location>
        <begin position="4921"/>
        <end position="5010"/>
    </location>
</feature>
<feature type="domain" description="Ig-like" evidence="11">
    <location>
        <begin position="2419"/>
        <end position="2509"/>
    </location>
</feature>
<feature type="compositionally biased region" description="Acidic residues" evidence="9">
    <location>
        <begin position="7028"/>
        <end position="7047"/>
    </location>
</feature>
<feature type="compositionally biased region" description="Basic and acidic residues" evidence="9">
    <location>
        <begin position="6604"/>
        <end position="6621"/>
    </location>
</feature>
<feature type="domain" description="Ig-like" evidence="11">
    <location>
        <begin position="3912"/>
        <end position="4002"/>
    </location>
</feature>
<dbReference type="Pfam" id="PF00041">
    <property type="entry name" value="fn3"/>
    <property type="match status" value="2"/>
</dbReference>
<feature type="compositionally biased region" description="Polar residues" evidence="9">
    <location>
        <begin position="7454"/>
        <end position="7469"/>
    </location>
</feature>
<feature type="domain" description="Ig-like" evidence="11">
    <location>
        <begin position="5253"/>
        <end position="5342"/>
    </location>
</feature>
<evidence type="ECO:0000259" key="12">
    <source>
        <dbReference type="PROSITE" id="PS50853"/>
    </source>
</evidence>
<dbReference type="InterPro" id="IPR003598">
    <property type="entry name" value="Ig_sub2"/>
</dbReference>
<dbReference type="SMART" id="SM00409">
    <property type="entry name" value="IG"/>
    <property type="match status" value="56"/>
</dbReference>
<feature type="domain" description="Ig-like" evidence="11">
    <location>
        <begin position="2223"/>
        <end position="2313"/>
    </location>
</feature>
<feature type="compositionally biased region" description="Polar residues" evidence="9">
    <location>
        <begin position="788"/>
        <end position="798"/>
    </location>
</feature>
<feature type="domain" description="Ig-like" evidence="11">
    <location>
        <begin position="4708"/>
        <end position="4800"/>
    </location>
</feature>
<keyword evidence="3" id="KW-0728">SH3 domain</keyword>
<dbReference type="InterPro" id="IPR003961">
    <property type="entry name" value="FN3_dom"/>
</dbReference>
<evidence type="ECO:0000259" key="11">
    <source>
        <dbReference type="PROSITE" id="PS50835"/>
    </source>
</evidence>
<dbReference type="CDD" id="cd00063">
    <property type="entry name" value="FN3"/>
    <property type="match status" value="2"/>
</dbReference>
<feature type="region of interest" description="Disordered" evidence="9">
    <location>
        <begin position="7422"/>
        <end position="7469"/>
    </location>
</feature>
<feature type="region of interest" description="Disordered" evidence="9">
    <location>
        <begin position="7020"/>
        <end position="7089"/>
    </location>
</feature>
<feature type="domain" description="Ig-like" evidence="11">
    <location>
        <begin position="5028"/>
        <end position="5123"/>
    </location>
</feature>
<evidence type="ECO:0000256" key="7">
    <source>
        <dbReference type="ARBA" id="ARBA00023179"/>
    </source>
</evidence>
<feature type="domain" description="Ig-like" evidence="11">
    <location>
        <begin position="1729"/>
        <end position="1821"/>
    </location>
</feature>
<feature type="domain" description="Protein kinase" evidence="10">
    <location>
        <begin position="5920"/>
        <end position="6207"/>
    </location>
</feature>
<feature type="domain" description="Ig-like" evidence="11">
    <location>
        <begin position="4602"/>
        <end position="4691"/>
    </location>
</feature>
<dbReference type="GO" id="GO:0031672">
    <property type="term" value="C:A band"/>
    <property type="evidence" value="ECO:0007669"/>
    <property type="project" value="UniProtKB-SubCell"/>
</dbReference>
<feature type="domain" description="Ig-like" evidence="11">
    <location>
        <begin position="4290"/>
        <end position="4382"/>
    </location>
</feature>
<feature type="compositionally biased region" description="Basic and acidic residues" evidence="9">
    <location>
        <begin position="775"/>
        <end position="784"/>
    </location>
</feature>
<comment type="subcellular location">
    <subcellularLocation>
        <location evidence="1">Cytoplasm</location>
        <location evidence="1">Myofibril</location>
        <location evidence="1">Sarcomere</location>
        <location evidence="1">A band</location>
    </subcellularLocation>
</comment>
<feature type="domain" description="Ig-like" evidence="11">
    <location>
        <begin position="1411"/>
        <end position="1499"/>
    </location>
</feature>
<feature type="domain" description="Ig-like" evidence="11">
    <location>
        <begin position="570"/>
        <end position="659"/>
    </location>
</feature>
<dbReference type="SMART" id="SM00406">
    <property type="entry name" value="IGv"/>
    <property type="match status" value="9"/>
</dbReference>
<feature type="domain" description="Ig-like" evidence="11">
    <location>
        <begin position="41"/>
        <end position="159"/>
    </location>
</feature>
<dbReference type="InterPro" id="IPR007110">
    <property type="entry name" value="Ig-like_dom"/>
</dbReference>
<feature type="domain" description="Ig-like" evidence="11">
    <location>
        <begin position="2714"/>
        <end position="2807"/>
    </location>
</feature>
<dbReference type="FunFam" id="2.60.40.10:FF:001409">
    <property type="entry name" value="Muscle M-line assembly protein unc-89"/>
    <property type="match status" value="1"/>
</dbReference>
<feature type="domain" description="Ig-like" evidence="11">
    <location>
        <begin position="3529"/>
        <end position="3617"/>
    </location>
</feature>
<keyword evidence="4" id="KW-0963">Cytoplasm</keyword>
<dbReference type="SUPFAM" id="SSF48726">
    <property type="entry name" value="Immunoglobulin"/>
    <property type="match status" value="57"/>
</dbReference>
<feature type="region of interest" description="Disordered" evidence="9">
    <location>
        <begin position="6560"/>
        <end position="6624"/>
    </location>
</feature>
<feature type="domain" description="Ig-like" evidence="11">
    <location>
        <begin position="174"/>
        <end position="262"/>
    </location>
</feature>
<sequence length="7469" mass="826146">MVLKVMFIIELTEAEEGGIELVDPSWCPEEGPPRKKIKSPPVISPTASSTSIYSGNSSSIDWTTTGTTLEMQGTRVTRTQYGFRTLQESSAKMCLKVTGYPLPDITWYKDDVLLKEGERHTFYADDDGFFALTIDPVQVEDTGRYTCVATNEYGQASTSAFFRVLKVEKEAAPPAFTTSLKSQECKEGDVVNFECEVEGWPEPELVWLVDDQPLRPSHDFRLQYDGQNAKLEIRDAQPEDTGTYAVRITNEHGTAESNAKLVVQPDPDKNHVAPEFQAVIEDLDCNEGDTVRFKSVMTGDPDPEVIWYVNGVPLTESEKIKMINEDGICILTISDVSRHFDGIVTCQGKNRLGTAACDARLRVRVPPMAPQFDRPLEDRVVTENSAVMFEVDVSGYPDPTVDFYLNGKKLIHGQEGVEIVQRDGNYKVTIQNCQIDKHDGEILARAINEHGQAESRARLTVEPEEEESRSAPTFIKDIEDQTVKFGQEATFETVVKGSPNPVVYWFINGQKLENGMPGVRIETSNTTDHKIVLDSSRFAGTVLCRAENIIGRFETKAKLIVLPLEKPKKPPVFTQPLHDKTEVEGNTAVFEVTVEAEPKASFKWTLNGQELVESNRVKIREFEGSCKLELLDVKLSETGPIKCVASNSEGQASTEAVFTVLRKDKAPEFDQKPKNVTVDKGKEAVFEAHADAVPPAEYQWSIGGRKVFPSTDGARVETDENGLTRLFIDTNKLPQSDTIVVTATNKLGQDQANALLTVNEPEIVLKKSVQEEEKVKEEASDKLEIGQPTESVSPNTVEDSPKTEISVEKFDVQTDKPKLELIKPLSDQEVQRGEHARFETQIKNAKPEHLKWSIGGQPVDAVSPGVKISQTNLWDFHLSVDSADYAGVVKCYAENEHSSVETSARLVVLDKAIVQDKPQFEEELQDIEAREGQPISVEVVAPNANRIMWYKNGERIRPSARITINDSKAGHSTLSIDSALPEDSGRLSVVAENDAGATESFSNIKVLPPLSAPRVVDGLKNTTVNEKESVEFKTTVTGEPKPNVRWMINEKVVESSSSKETIQVSESGQTHTLRIPSAAPEHGGKVTIIAENERGTDQSSATLTVQKAGVDKKPEFSKTPQDHDVTDEEPSVKFSAVVEPSTRPAPTVKWFLNEKEIVSSEEIRVKWDHETGKTSIRIFQPRIEQTGTVKVRAENPLGSCEASAKLKVDKKHELPRFLTDMNDKSVSQGQNVKFQAKIEGYPQPEVTWTLNDKPITADNAKISQAGDVYTLEFTDVQPDQSGEITCQAKNDVGSKSENATLTVKEVGQSPLFRKDLEDKLVTEKETLIMEAELDTKVKPKPTVQWLKDGKPLESDDHWKLTEPAEGRHRLTVISAEMEDKSRITIKAENKFGSAESSANVAVQKRRAMTKPAFQSEIGEVTVAEGDSLQTRLIITGDPEPYAKWYINNQMVYQTEDTEIKNANGVYSLTVHGCTPDMTGKIKCVAGNRMGEASTEGKLTVIKPTPVEFETALCDATCREGDTLKLKAVLLGEPMPDVSWYVNGKKLEESQNIKIHAEKGTYTVTIKDITMDYSGKVVCEAINEYGKASSEATLKVLPRGEPPDFLEWLSNVRARQSSTIQHKVVFTGDPKPVLTWYINDKEVFNSEEISIVTDNSTSVLTIKSFNPEKHVGEIICKAENDAGEVSCTANMATYTSDMFSESDSLNEENLREEEMEAEEVHRTPTPIMAPAFITKIKDTRVKKGHQAIFECVVPDTKGVCCKWLKDGKEIELIARIRVMTQTIEGFTTSELMIDDVEAEDAGKYTVVVENMAGQDRCEATLTVIEALEKPTTRSPEFVVQLRDKHVKAAEKVTFECKVVGIPQPDVTWYKGDEKLAEEPNKITIENIEGVQRLIIESVEMDHQGRYICVAENVAGKTQTEAVLTVETRAPEFTRPLQDQLSRVGDKELVLECSVSGVPSPLVEFYTVHDNFRITTGTRMSIQHDATNTHWRLVIKNVLENDFREYRAEAKNSVGIAHSLCKVEKKPDDLEKPRILDGLKKTKVKEGETVEMAVKVAGTSPEVTWFKNGEPIMPDGHCVMVMEPDTGVYKLIIKDAKKSDQGEIGVKVENKAGEDQSKAQLAVEVEEFVPPEFTQPLRDELVTEQETAKFEGPPPEVEWLKDGRPIQTDNDHFISAKGPAEGHFTLTVKKSNIADAGVYSCKATNKAGEAETKANFGVEELLQAPKFTEGLKPVEIKEKDSGTMSVVVEGKPEPQVEWFKDGRPVAIDNVHVVKKDEDHGRHSLTVKDAALVDAGTYSCKATNKAGEADTKANFGVEELLQAPKFTEGLKPVEIKEKDSGTMSVVVEGKPEPHVEWFKDGRPVEMDNVHVVKKDEDHGRHSLTVKDATLADAGTYTCKATNKAGEAETKANFGVEELLQAPKFTEGLKPVEIKEKDSGTMSVVVEGKPEPKVEWFKDGRPVEVDNVHVVKKDEDHGRHSLTVKDAALADAGTYTCKATNKVGEAETKANFGVEELLQAPKFTEGLKPVEIKEKDSGTMSVVVEGKPEPQVEWFKDGRPIEVDNVHVVKKDEDHGRHSLTVKDAALADAGTYTCKATNKVGEAETKGNFGVQELAEAPVFTEGLKPVEVKEAENVKMSVAVTGKPEPEVEWFKDGRPIQIDGDRISVQKEAQAGRHSLTLKDASQSDAGIYSCKAVNKAGRDETIARFGVVEELEAPHFIEKLEECEVREGTKAQLECKVVGKPEPQVEWYRDGKAIKVDDSTKEHFIVKKEENGKQILVINNARLSDAGTYSCKAVNKAGSDQTEADLYFPKQVYEPVPEEQIKPFFIEQLSSQTVKEGQTVELECKVNKESEPDIKWYRDDKPIDIDREPNLVAVRSEDGTLKLKILSATKAEVGTYKCEAVNRAGKAETAAKLNYAQESVLEQTKEEDAFLSFIRELRDQQVLENTKVEFECQLEPSAAKLPGLRVDWFKDGANLAARTGQLGAKVEQKPDGTQKLVIDQVTFEHIGVFRCEATDTNSGSSVWTEARLGVTGPSTTVGQPQPGPPEFVELLKSATTTIDGTAVLKCKVKGYPRPTIAWSKQGEGPIRDGSADGRIKLEYHDDGVVVLTVKNAQLDDSGEYRCEAENEYGSAWTEGPIIPVRPVTVLVGETAVLEGKITGMPKPDVKWYKGDDLITPDKDARYKIEDLPDGTQRLTVKDAVLDDMDDYRCEASNKYGDVWSDVTLTVQVPTTVEEGGAKEMVAPSFVRTLEEARVNEGSPVEFECQIDSKEIDAGDAHFRQTAKPDGTARLTLSSAAMADAGVFRCEAKNPAGTARTEAPLRVLLADESPLPTEVAPQFVKELQPVQAKEGEQAKFECKVSGVPLPAVKWFKDGKELHDGDDGVHIEVLPDGTNRLILDNVKVDDQGNYRVEAINNAGSMSSKAPLTVIPAARLRLKRGLEDQNVPRGVKILLSVEVEGQPKTVKWFKGREELSSSQTTRIEKVTDEVYRLEIEKAELTDTGDYKVVLSTDTESIESSCKVTVTEPVEKPTFRKGLGDQSLPKGSNLALEIEVDGKPKQVKWLKDGRPLPDDGRIRAVDLGDGKYALYVPDLKEEDFGRYSAVVSNDAGEAESSGAVTEAEPKPEIVSGLKPAEVKPGETAQFQVEVKGPVKTVKWYKNGKELENPQTEQPDATHFRLILPNCQKEDQGEYKVVLSNSAGEAESAATLTVKVPSAGIGFIKPLQDQIVKKKDDAVLEVETDKPAKTVKWYKNGDEIRPGTAKAVPKKVSDTKYRLEIPETDLDDTADYTVKVTDDDDQGADSSCHLTVKLPAIEIVKGLDDQTVDEGDNVVMEIETNEKPKQVKWYKNGKEVQSGDKAQPKQVSDTKYQLLVPDAGEDDNADFKVIVFNDEDLTADSACALTVLLPAEAGEAPGFRQGLTDQTIPIGTPLELEIKTTGSPTKIRWYKNGVELPAGATDKIRVEKIDDNHYKLIIPKALVDDSGDYAVEIENDAGKAKSAAKVIVELVPEFLKPLRDLEVVEGELAEFTCTTNCRPRVVKWYKNGQEIKPDNRIEIKEIVETNEYKLVLKWALKDDVGTYKITLENSAGQAESSAKLTVRKAKPDLPKIVEGLIDQIVAEGEELVFQIKIQGEVNEVKWRKDGQPADKNTRAKIEKIDDETYRLTIPKAELSDAGEFEVQALNDAGKAVSSAHAEVDQIPKIVKGLVPSEIDEGDDQVFRVEVSAPVREVKWYKNGQEIKPSPHFKLKDVSPKKYELEINKAQLDDGATYKVVLSNKAGSCDSEAALTVNKPSIVKIVKGLQDTTVDQGQPLELSCKVEGTPRSCKWYKNGKEVVPDDRVQLKSNPETGEYSLLIPDSAPSDGAAYRVVFTNDKGGEVASGAVAHVRAKKAEPTVTPANFLSPLEDTTVEEGDTLTLKCTVGGEPQPTLKWYRNGEELKPDDRVAIRLALSGEATLRIRDATKSDAGEFKVVATNEAGQAESKCQVKVLSGEELPCAPKFIIPLRHTDGTPGQAAVFTVKVRGVPVPVLTWFLNGKPLEIGGRIELEDEFGGNWRLTIKDVKEEDFGVIKCVAKNDLGKDECEAEFTPSADWLQQKKLLEGYAPRFNVPLWDRRVPDGHPMNIECHVDAKPGAEITWTKDGKELRPSDGVEIENTIEGACRVKIPKFTEEHLGEYKCTAINTHGKADTICHLNIEPVSEEVVDTRKEHPPKFNPGLEDVTLNADDTLKLFCHVIAVPAAGVTWYKDGLPLRNTEKIHIDNDVENGDCRLVIDGVGDEDKGAYRCVATNKLGSTNTACQVNVKSKKEEVKKEGAEPFFTKGLVDQWIDRGETLSFHCEVTGDPAPEIKWYRNGMLLKPSNRVTIENLPNGECSLVIKDCTMNDEGAYRCEAENPLGKAKTQATAHVEMNLSQVEKKKVETGEPPRFIIPLEDMTVLVGSTIDLECKVTGVPMPALKWSKDGGPLFEDFRFEWENNPSAGTYQLRIRDATVNDEGTYRCVATNESGSATSKSFVRIDDGRGAAGSKTADMAPRISLRLADVRVTEGQPLKLECKIEASPMPEVVWYKDGEKVAPSDRVKLELEPDELGFFTARLIIPVSTLDDDGMYRLIATNPHGSDHDKCTATVKKVPVAVDTARPDAFDANKAPKVLIPLENIKIPEGEPFTLRCKFSGDPKCTIKWFKDGEKVYTYERCQLVEQEDGTCELKIDSAKKSDAGTYRCVAENMYGSARTTGDVMVLLKDREKPSIDDQLSAGKAPGFTIPLTIKHAKPGETVVFECLPYGNPFPAIKWLKDGIELAPGDGIQMEALPDGTQKLIVSNVDFLSEGFFRCVATNPHGTASTKAELKVIGDREPKTNGVLENGGPPEESKPRIRRGLYPQSIHQGSPVEMTVCVTGWPTPTVKWFKDGVPLESEGPEGRLVIWTDDRGIHHLAILNLQPDDEGEYSLVATNPLGEARTAGNLGVIRPRGGEPGDDGRHGMPFPPGFIRQLKNKHVFTHMPTIFDCLVVGYPPPDVDWYHNGKKIIPGGRIHIQKCGGGSHALLIEDTVLEDAGQYVAIARNDHGTASSSAILDVTAPMLDSIKFDGSWDVTPYLTEEYGFKKLDFKHIPTPPDYGPFIKEVTGHYLTLSWIPTKRSPPRYPQVTYVIEIRELPYKEWSLLDYNIPEPVCKVRNLELGKSYQFRVRAENIYGISDPSPPSPPSRLMAPPQPVLDKNKRVIPLLDPYMEKAIDDAYGEQYACVPWFAPGCEEKRHCAENDTVSITLHYAGYPDPKIQWKFRGWDVDVASPTTNIKTSTYGGTETNITIHGFSKNNAGQYQCVATNQYGTAQQNIFIDVATRPTFLQPLTNRTFSSEHPMKLDVRVEGSPFPEIKWLKDWRPLVSSHRFKFIQDGPYLCSLVITEPMWRDSGIYSCIAVNDAGQAVTSCTVTVEAEGDYNDAQLPRKKIALEQRKIREIYEIAEDEEKKAAAGAPFRVIEKATGDCFLAQLKPLDDSLPTVISMNNIFDSPKLASMHAAIADQGLALVVYRNADKSLLESLVAPALTGDEEATGQRREEQVRVFVKQLLTALQYMHQRNIVHLDLRPEAILLQDDHLRLADFGQSRHLLRGKASGNIKSTPEFVSPEVVQGKTVTLAADMWSAGALTFVLLAGVSPFLGDNDTETLDNVVNGRFSINIPELGELSAEAKDFVKRLLVLDPYKRMTVDDALKHDWISDPALADAKLSTDCLREFKYRHNWLERRVFVQQTPSDQITQFIEAPVSKVSSTEGGRPQATKAEPMAIYDYLKIKDAKPPAVPPPEQPVGRGPQIGGRISPSQTSQSAPQFPPWLLAHLPPGVRPEDLMRWAQDPNRGPLPPGLLPGGPPPPSRSRSSSAERKRLQPQSKGETPSAVPKKPQVQPIQQVPQLPIQLIRGERRQIEEEIANRILSDISEENSIAGSVNTMASADEMAEVQRQREELSKLLQAQQIPDDVSTTTAGTTTPLASPALTIESSLNMDAGAQQFPFGSEHEHGSPSQPPPLDIPLFLDDNAANAFLSDLDNYPTPFSPGVKRSALSPSQEHAMNVVIATRGKEGETEPLDKEGTREIPIMPSGDKAKERGAQDSATPTDRAAPGDRPKSMPPKDSDEWKKKYRPAPDIEYDLLMGEVARIKSNINADKKIMDDLEKYRPKNFYKEEDVDSKPHGIDVDEYGWETNYQIGPETLLLATRGPEFNARVRDYRRELWGDAAPYVQFGILGERNADITVRERRRFTDLVREDPNIAKSVANVVEDLNTKRQGALRRIQSEIRQLAPEPQTKSVDGKFGAIFRRRLRNACFHESTPSIILECQAIGNPTPEVTFFHHESALVEDGRHKITKSGDTVTLTIFTPLPSDGGEYSCTAVNELGIDKCSCSVLCGDPPGKPSRPEIELSADTEVFLKWDPPERMAVTLEGVVYRVECRPAGENDGFAAWTVISNRVEDEAVVIKHLHPMGIYQFRVTAKNAFGWGEPSITSRIIRTHPKGTPKLNVEVLRREGARFAVITMPQRSGRRATGLTEITEEVEEGQEEDQDGAETVETESVASSDMDRKLASQLEIATGASNGGSSPGGPSPKQIPLNTTEDPLKRFQLESEMFRGQFSVVRYAVDSKSGLQCAAKIRASARPGMGPTGSDSENVLKEYETLAESQHENVVRLIAAYNSNNFLLLFTERLHENVFERFCYFDSFTEEQICFTIRQLAAAIQWIHFRGIVHLDIEPTNVMFTSKRSWQVKLIDFGSAHKMPGASQPQSPSKKMQLAQIPPRRPMLPHFLQFAEWSAPETVLAKRYAMGKEPKPAGPPVKFEANPQTDMWGLGLITFCLLGGFHPFASDDDTEQEVEENVLKQKCDPNIIPVQASEEALRFATWALKKDPNRRMRPEEALAHRFLACDQAMIRRRENIKYASTRLRRTATRRFHQQHQHLQHSAALNGNGNTPKEPVDGMNGGVKKSSSSGALSNQRRLKI</sequence>
<feature type="domain" description="Ig-like" evidence="11">
    <location>
        <begin position="6786"/>
        <end position="6874"/>
    </location>
</feature>
<gene>
    <name evidence="13" type="ORF">DdX_15294</name>
</gene>
<dbReference type="InterPro" id="IPR003599">
    <property type="entry name" value="Ig_sub"/>
</dbReference>
<dbReference type="PROSITE" id="PS50835">
    <property type="entry name" value="IG_LIKE"/>
    <property type="match status" value="51"/>
</dbReference>
<evidence type="ECO:0000313" key="14">
    <source>
        <dbReference type="Proteomes" id="UP001201812"/>
    </source>
</evidence>
<evidence type="ECO:0000256" key="4">
    <source>
        <dbReference type="ARBA" id="ARBA00022490"/>
    </source>
</evidence>
<dbReference type="PROSITE" id="PS50011">
    <property type="entry name" value="PROTEIN_KINASE_DOM"/>
    <property type="match status" value="2"/>
</dbReference>
<feature type="region of interest" description="Disordered" evidence="9">
    <location>
        <begin position="5349"/>
        <end position="5368"/>
    </location>
</feature>
<feature type="domain" description="Ig-like" evidence="11">
    <location>
        <begin position="5366"/>
        <end position="5458"/>
    </location>
</feature>
<name>A0AAD4R0Z9_9BILA</name>
<dbReference type="SUPFAM" id="SSF56112">
    <property type="entry name" value="Protein kinase-like (PK-like)"/>
    <property type="match status" value="2"/>
</dbReference>
<evidence type="ECO:0000256" key="3">
    <source>
        <dbReference type="ARBA" id="ARBA00022443"/>
    </source>
</evidence>
<feature type="domain" description="Ig-like" evidence="11">
    <location>
        <begin position="5835"/>
        <end position="5924"/>
    </location>
</feature>
<feature type="domain" description="Fibronectin type-III" evidence="12">
    <location>
        <begin position="5603"/>
        <end position="5703"/>
    </location>
</feature>
<feature type="region of interest" description="Disordered" evidence="9">
    <location>
        <begin position="6284"/>
        <end position="6395"/>
    </location>
</feature>
<feature type="domain" description="Ig-like" evidence="11">
    <location>
        <begin position="4496"/>
        <end position="4585"/>
    </location>
</feature>
<dbReference type="InterPro" id="IPR036116">
    <property type="entry name" value="FN3_sf"/>
</dbReference>
<dbReference type="FunFam" id="2.60.40.10:FF:000345">
    <property type="entry name" value="Muscle M-line assembly protein unc-89"/>
    <property type="match status" value="8"/>
</dbReference>
<feature type="domain" description="Ig-like" evidence="11">
    <location>
        <begin position="918"/>
        <end position="1005"/>
    </location>
</feature>
<feature type="domain" description="Ig-like" evidence="11">
    <location>
        <begin position="3045"/>
        <end position="3138"/>
    </location>
</feature>
<dbReference type="FunFam" id="2.60.40.10:FF:000425">
    <property type="entry name" value="Myosin light chain kinase"/>
    <property type="match status" value="9"/>
</dbReference>
<evidence type="ECO:0000256" key="5">
    <source>
        <dbReference type="ARBA" id="ARBA00022737"/>
    </source>
</evidence>
<feature type="domain" description="Ig-like" evidence="11">
    <location>
        <begin position="1215"/>
        <end position="1302"/>
    </location>
</feature>
<feature type="compositionally biased region" description="Polar residues" evidence="9">
    <location>
        <begin position="1061"/>
        <end position="1072"/>
    </location>
</feature>
<feature type="domain" description="Ig-like" evidence="11">
    <location>
        <begin position="5143"/>
        <end position="5232"/>
    </location>
</feature>
<feature type="compositionally biased region" description="Basic and acidic residues" evidence="9">
    <location>
        <begin position="1111"/>
        <end position="1124"/>
    </location>
</feature>
<keyword evidence="7" id="KW-0514">Muscle protein</keyword>
<comment type="similarity">
    <text evidence="2">Belongs to the protein kinase superfamily. CAMK Ser/Thr protein kinase family.</text>
</comment>
<keyword evidence="6" id="KW-1015">Disulfide bond</keyword>
<evidence type="ECO:0000256" key="8">
    <source>
        <dbReference type="ARBA" id="ARBA00023319"/>
    </source>
</evidence>
<dbReference type="FunFam" id="2.60.40.10:FF:001436">
    <property type="entry name" value="Muscle M-line assembly protein unc-89"/>
    <property type="match status" value="1"/>
</dbReference>
<dbReference type="Pfam" id="PF00069">
    <property type="entry name" value="Pkinase"/>
    <property type="match status" value="2"/>
</dbReference>
<feature type="domain" description="Ig-like" evidence="11">
    <location>
        <begin position="2321"/>
        <end position="2411"/>
    </location>
</feature>
<dbReference type="CDD" id="cd00096">
    <property type="entry name" value="Ig"/>
    <property type="match status" value="6"/>
</dbReference>
<dbReference type="PROSITE" id="PS50853">
    <property type="entry name" value="FN3"/>
    <property type="match status" value="2"/>
</dbReference>